<reference evidence="9 10" key="1">
    <citation type="submission" date="2020-02" db="EMBL/GenBank/DDBJ databases">
        <title>Genome sequencing for Kineobactrum sp. M2.</title>
        <authorList>
            <person name="Park S.-J."/>
        </authorList>
    </citation>
    <scope>NUCLEOTIDE SEQUENCE [LARGE SCALE GENOMIC DNA]</scope>
    <source>
        <strain evidence="9 10">M2</strain>
    </source>
</reference>
<dbReference type="SUPFAM" id="SSF46785">
    <property type="entry name" value="Winged helix' DNA-binding domain"/>
    <property type="match status" value="1"/>
</dbReference>
<dbReference type="Gene3D" id="3.30.450.40">
    <property type="match status" value="1"/>
</dbReference>
<dbReference type="PANTHER" id="PTHR30136:SF24">
    <property type="entry name" value="HTH-TYPE TRANSCRIPTIONAL REPRESSOR ALLR"/>
    <property type="match status" value="1"/>
</dbReference>
<evidence type="ECO:0000256" key="6">
    <source>
        <dbReference type="SAM" id="MobiDB-lite"/>
    </source>
</evidence>
<feature type="region of interest" description="Disordered" evidence="6">
    <location>
        <begin position="1"/>
        <end position="32"/>
    </location>
</feature>
<keyword evidence="2" id="KW-0238">DNA-binding</keyword>
<dbReference type="EMBL" id="CP048711">
    <property type="protein sequence ID" value="QIB65782.1"/>
    <property type="molecule type" value="Genomic_DNA"/>
</dbReference>
<evidence type="ECO:0000256" key="1">
    <source>
        <dbReference type="ARBA" id="ARBA00023015"/>
    </source>
</evidence>
<dbReference type="InterPro" id="IPR014757">
    <property type="entry name" value="Tscrpt_reg_IclR_C"/>
</dbReference>
<evidence type="ECO:0000259" key="8">
    <source>
        <dbReference type="PROSITE" id="PS51078"/>
    </source>
</evidence>
<feature type="compositionally biased region" description="Basic and acidic residues" evidence="6">
    <location>
        <begin position="1"/>
        <end position="18"/>
    </location>
</feature>
<feature type="domain" description="IclR-ED" evidence="8">
    <location>
        <begin position="94"/>
        <end position="274"/>
    </location>
</feature>
<dbReference type="AlphaFoldDB" id="A0A6C0U0Y4"/>
<dbReference type="PANTHER" id="PTHR30136">
    <property type="entry name" value="HELIX-TURN-HELIX TRANSCRIPTIONAL REGULATOR, ICLR FAMILY"/>
    <property type="match status" value="1"/>
</dbReference>
<dbReference type="PROSITE" id="PS51077">
    <property type="entry name" value="HTH_ICLR"/>
    <property type="match status" value="1"/>
</dbReference>
<dbReference type="InterPro" id="IPR050707">
    <property type="entry name" value="HTH_MetabolicPath_Reg"/>
</dbReference>
<feature type="domain" description="HTH iclR-type" evidence="7">
    <location>
        <begin position="32"/>
        <end position="93"/>
    </location>
</feature>
<dbReference type="RefSeq" id="WP_163495201.1">
    <property type="nucleotide sequence ID" value="NZ_CP048711.1"/>
</dbReference>
<dbReference type="KEGG" id="kim:G3T16_10500"/>
<dbReference type="InterPro" id="IPR029016">
    <property type="entry name" value="GAF-like_dom_sf"/>
</dbReference>
<dbReference type="InterPro" id="IPR036390">
    <property type="entry name" value="WH_DNA-bd_sf"/>
</dbReference>
<evidence type="ECO:0000313" key="9">
    <source>
        <dbReference type="EMBL" id="QIB65782.1"/>
    </source>
</evidence>
<proteinExistence type="predicted"/>
<name>A0A6C0U0Y4_9GAMM</name>
<dbReference type="SUPFAM" id="SSF55781">
    <property type="entry name" value="GAF domain-like"/>
    <property type="match status" value="1"/>
</dbReference>
<dbReference type="Proteomes" id="UP000477680">
    <property type="component" value="Chromosome"/>
</dbReference>
<sequence>MLPHSKKETETGETRVDTETPGSAKGGQEPRVQSVARAVKILMAVAQSENGLKTIEISRKANLPKQATYHLVHTLMTSGMLTHNEQGLHVLGLRIGTLAEAFRRHLSPPQHLTPFVRKIANETGETAYATGWWAGEIVNLTTWRGSNPIQASEVTHGSYIDAHARASGKLLLAFADEETRSHYLAEHALPARTSQTITELSQLHEEFQLIREQGYAVDREEYTIGLHCLAVPIDAGASPYALTISAPTERFKQRFTDFLEIMRHIASDLSGLSK</sequence>
<organism evidence="9 10">
    <name type="scientific">Kineobactrum salinum</name>
    <dbReference type="NCBI Taxonomy" id="2708301"/>
    <lineage>
        <taxon>Bacteria</taxon>
        <taxon>Pseudomonadati</taxon>
        <taxon>Pseudomonadota</taxon>
        <taxon>Gammaproteobacteria</taxon>
        <taxon>Cellvibrionales</taxon>
        <taxon>Halieaceae</taxon>
        <taxon>Kineobactrum</taxon>
    </lineage>
</organism>
<keyword evidence="3" id="KW-0804">Transcription</keyword>
<dbReference type="GO" id="GO:0003700">
    <property type="term" value="F:DNA-binding transcription factor activity"/>
    <property type="evidence" value="ECO:0007669"/>
    <property type="project" value="TreeGrafter"/>
</dbReference>
<dbReference type="Pfam" id="PF09339">
    <property type="entry name" value="HTH_IclR"/>
    <property type="match status" value="1"/>
</dbReference>
<keyword evidence="10" id="KW-1185">Reference proteome</keyword>
<keyword evidence="1" id="KW-0805">Transcription regulation</keyword>
<dbReference type="Pfam" id="PF01614">
    <property type="entry name" value="IclR_C"/>
    <property type="match status" value="1"/>
</dbReference>
<evidence type="ECO:0000256" key="5">
    <source>
        <dbReference type="ARBA" id="ARBA00042627"/>
    </source>
</evidence>
<evidence type="ECO:0000313" key="10">
    <source>
        <dbReference type="Proteomes" id="UP000477680"/>
    </source>
</evidence>
<evidence type="ECO:0000256" key="3">
    <source>
        <dbReference type="ARBA" id="ARBA00023163"/>
    </source>
</evidence>
<dbReference type="InterPro" id="IPR005471">
    <property type="entry name" value="Tscrpt_reg_IclR_N"/>
</dbReference>
<dbReference type="PROSITE" id="PS51078">
    <property type="entry name" value="ICLR_ED"/>
    <property type="match status" value="1"/>
</dbReference>
<gene>
    <name evidence="9" type="ORF">G3T16_10500</name>
</gene>
<dbReference type="InterPro" id="IPR036388">
    <property type="entry name" value="WH-like_DNA-bd_sf"/>
</dbReference>
<protein>
    <recommendedName>
        <fullName evidence="4">HTH-type transcriptional repressor AllR</fullName>
    </recommendedName>
    <alternativeName>
        <fullName evidence="5">Negative regulator of allantoin and glyoxylate utilization operons</fullName>
    </alternativeName>
</protein>
<dbReference type="SMART" id="SM00346">
    <property type="entry name" value="HTH_ICLR"/>
    <property type="match status" value="1"/>
</dbReference>
<dbReference type="Gene3D" id="1.10.10.10">
    <property type="entry name" value="Winged helix-like DNA-binding domain superfamily/Winged helix DNA-binding domain"/>
    <property type="match status" value="1"/>
</dbReference>
<evidence type="ECO:0000256" key="4">
    <source>
        <dbReference type="ARBA" id="ARBA00040379"/>
    </source>
</evidence>
<dbReference type="GO" id="GO:0045892">
    <property type="term" value="P:negative regulation of DNA-templated transcription"/>
    <property type="evidence" value="ECO:0007669"/>
    <property type="project" value="TreeGrafter"/>
</dbReference>
<accession>A0A6C0U0Y4</accession>
<evidence type="ECO:0000256" key="2">
    <source>
        <dbReference type="ARBA" id="ARBA00023125"/>
    </source>
</evidence>
<evidence type="ECO:0000259" key="7">
    <source>
        <dbReference type="PROSITE" id="PS51077"/>
    </source>
</evidence>
<dbReference type="GO" id="GO:0003677">
    <property type="term" value="F:DNA binding"/>
    <property type="evidence" value="ECO:0007669"/>
    <property type="project" value="UniProtKB-KW"/>
</dbReference>